<keyword evidence="2 4" id="KW-0378">Hydrolase</keyword>
<dbReference type="InterPro" id="IPR000868">
    <property type="entry name" value="Isochorismatase-like_dom"/>
</dbReference>
<dbReference type="Pfam" id="PF00857">
    <property type="entry name" value="Isochorismatase"/>
    <property type="match status" value="1"/>
</dbReference>
<reference evidence="4 5" key="1">
    <citation type="submission" date="2019-09" db="EMBL/GenBank/DDBJ databases">
        <title>The hologenome of the rock-dwelling lichen Lasallia pustulata.</title>
        <authorList>
            <person name="Greshake Tzovaras B."/>
            <person name="Segers F."/>
            <person name="Bicker A."/>
            <person name="Dal Grande F."/>
            <person name="Otte J."/>
            <person name="Hankeln T."/>
            <person name="Schmitt I."/>
            <person name="Ebersberger I."/>
        </authorList>
    </citation>
    <scope>NUCLEOTIDE SEQUENCE [LARGE SCALE GENOMIC DNA]</scope>
    <source>
        <strain evidence="4">A1-1</strain>
    </source>
</reference>
<dbReference type="InterPro" id="IPR036380">
    <property type="entry name" value="Isochorismatase-like_sf"/>
</dbReference>
<comment type="caution">
    <text evidence="4">The sequence shown here is derived from an EMBL/GenBank/DDBJ whole genome shotgun (WGS) entry which is preliminary data.</text>
</comment>
<comment type="similarity">
    <text evidence="1">Belongs to the isochorismatase family.</text>
</comment>
<proteinExistence type="inferred from homology"/>
<evidence type="ECO:0000259" key="3">
    <source>
        <dbReference type="Pfam" id="PF00857"/>
    </source>
</evidence>
<dbReference type="PANTHER" id="PTHR43540">
    <property type="entry name" value="PEROXYUREIDOACRYLATE/UREIDOACRYLATE AMIDOHYDROLASE-RELATED"/>
    <property type="match status" value="1"/>
</dbReference>
<accession>A0A5M8Q1C9</accession>
<gene>
    <name evidence="4" type="ORF">FRX48_00227</name>
</gene>
<name>A0A5M8Q1C9_9LECA</name>
<dbReference type="GO" id="GO:0016787">
    <property type="term" value="F:hydrolase activity"/>
    <property type="evidence" value="ECO:0007669"/>
    <property type="project" value="UniProtKB-KW"/>
</dbReference>
<dbReference type="InterPro" id="IPR050272">
    <property type="entry name" value="Isochorismatase-like_hydrls"/>
</dbReference>
<evidence type="ECO:0000313" key="4">
    <source>
        <dbReference type="EMBL" id="KAA6415512.1"/>
    </source>
</evidence>
<evidence type="ECO:0000256" key="1">
    <source>
        <dbReference type="ARBA" id="ARBA00006336"/>
    </source>
</evidence>
<dbReference type="SUPFAM" id="SSF52499">
    <property type="entry name" value="Isochorismatase-like hydrolases"/>
    <property type="match status" value="1"/>
</dbReference>
<evidence type="ECO:0000313" key="5">
    <source>
        <dbReference type="Proteomes" id="UP000324767"/>
    </source>
</evidence>
<organism evidence="4 5">
    <name type="scientific">Lasallia pustulata</name>
    <dbReference type="NCBI Taxonomy" id="136370"/>
    <lineage>
        <taxon>Eukaryota</taxon>
        <taxon>Fungi</taxon>
        <taxon>Dikarya</taxon>
        <taxon>Ascomycota</taxon>
        <taxon>Pezizomycotina</taxon>
        <taxon>Lecanoromycetes</taxon>
        <taxon>OSLEUM clade</taxon>
        <taxon>Umbilicariomycetidae</taxon>
        <taxon>Umbilicariales</taxon>
        <taxon>Umbilicariaceae</taxon>
        <taxon>Lasallia</taxon>
    </lineage>
</organism>
<dbReference type="EMBL" id="VXIT01000001">
    <property type="protein sequence ID" value="KAA6415512.1"/>
    <property type="molecule type" value="Genomic_DNA"/>
</dbReference>
<dbReference type="AlphaFoldDB" id="A0A5M8Q1C9"/>
<feature type="domain" description="Isochorismatase-like" evidence="3">
    <location>
        <begin position="3"/>
        <end position="178"/>
    </location>
</feature>
<dbReference type="Gene3D" id="3.40.50.850">
    <property type="entry name" value="Isochorismatase-like"/>
    <property type="match status" value="1"/>
</dbReference>
<evidence type="ECO:0000256" key="2">
    <source>
        <dbReference type="ARBA" id="ARBA00022801"/>
    </source>
</evidence>
<sequence>MATALLIIDMQNFFLSMTDTCLANILNLISHFQTRSLPRIFTQHGHTAAELEPPFSNQLVRKWGPSGSIAAGSSDWELLPEMKKAAAQQGAATLVGKNTYDAFINTDLEQMLMERGLQRVVVCGVMTDCCCDTTARAAFNRGFETWMVGDACGTASKQQHESGLKGFGYGFGEVVTTEAVMKRVR</sequence>
<protein>
    <submittedName>
        <fullName evidence="4">Isochorismatase hydrolase</fullName>
    </submittedName>
</protein>
<dbReference type="CDD" id="cd00431">
    <property type="entry name" value="cysteine_hydrolases"/>
    <property type="match status" value="1"/>
</dbReference>
<dbReference type="Proteomes" id="UP000324767">
    <property type="component" value="Unassembled WGS sequence"/>
</dbReference>
<dbReference type="PANTHER" id="PTHR43540:SF6">
    <property type="entry name" value="ISOCHORISMATASE-LIKE DOMAIN-CONTAINING PROTEIN"/>
    <property type="match status" value="1"/>
</dbReference>
<dbReference type="OrthoDB" id="167809at2759"/>